<evidence type="ECO:0000256" key="1">
    <source>
        <dbReference type="ARBA" id="ARBA00001933"/>
    </source>
</evidence>
<evidence type="ECO:0000259" key="5">
    <source>
        <dbReference type="Pfam" id="PF00155"/>
    </source>
</evidence>
<proteinExistence type="predicted"/>
<comment type="caution">
    <text evidence="6">The sequence shown here is derived from an EMBL/GenBank/DDBJ whole genome shotgun (WGS) entry which is preliminary data.</text>
</comment>
<reference evidence="6 7" key="1">
    <citation type="submission" date="2022-01" db="EMBL/GenBank/DDBJ databases">
        <title>Whole genome-based taxonomy of the Shewanellaceae.</title>
        <authorList>
            <person name="Martin-Rodriguez A.J."/>
        </authorList>
    </citation>
    <scope>NUCLEOTIDE SEQUENCE [LARGE SCALE GENOMIC DNA]</scope>
    <source>
        <strain evidence="6 7">DSM 17177</strain>
    </source>
</reference>
<dbReference type="CDD" id="cd00609">
    <property type="entry name" value="AAT_like"/>
    <property type="match status" value="1"/>
</dbReference>
<dbReference type="RefSeq" id="WP_248938645.1">
    <property type="nucleotide sequence ID" value="NZ_JAKIKS010000005.1"/>
</dbReference>
<dbReference type="Pfam" id="PF00155">
    <property type="entry name" value="Aminotran_1_2"/>
    <property type="match status" value="1"/>
</dbReference>
<keyword evidence="2 6" id="KW-0032">Aminotransferase</keyword>
<keyword evidence="7" id="KW-1185">Reference proteome</keyword>
<keyword evidence="4" id="KW-0663">Pyridoxal phosphate</keyword>
<comment type="cofactor">
    <cofactor evidence="1">
        <name>pyridoxal 5'-phosphate</name>
        <dbReference type="ChEBI" id="CHEBI:597326"/>
    </cofactor>
</comment>
<dbReference type="InterPro" id="IPR015421">
    <property type="entry name" value="PyrdxlP-dep_Trfase_major"/>
</dbReference>
<keyword evidence="3" id="KW-0808">Transferase</keyword>
<sequence>MNVSLKSKLPHVGPTIFSVMTQLANEHNAINLSQGFPDFTCPASLIERVNFYMKRGDNQYAPMAGLPILQQQIAAKVDNLYHLTLNAAEEVTITSGATEALFCAIQTVIKLGDEVIVFDPSYSYEPAIILAGGKAVHLPLITPDYHIDWEAVRQSVNSRTRLIIINSPHNPTGAVLTADDLQQLSQIVDKNDLFVLSDEVYEHIIFDQQSHQSVLRYPDLYQRCFVVFSFGKTYHVTGWRVGYCIAPPILTSEFRKVHQFVTFDITTPLQYGLADFMKSDPQHYLNLPRFYQQKRDLFCRLLANSKFTLVPSQGTYFQLLEYSNISEQGDVDYAKTLTVEAGIAAIPISVFAKQPIEKKYLRFCFAKDDTTLTKAAAILTLL</sequence>
<evidence type="ECO:0000313" key="7">
    <source>
        <dbReference type="Proteomes" id="UP001203423"/>
    </source>
</evidence>
<dbReference type="InterPro" id="IPR015422">
    <property type="entry name" value="PyrdxlP-dep_Trfase_small"/>
</dbReference>
<dbReference type="Gene3D" id="3.40.640.10">
    <property type="entry name" value="Type I PLP-dependent aspartate aminotransferase-like (Major domain)"/>
    <property type="match status" value="1"/>
</dbReference>
<evidence type="ECO:0000256" key="2">
    <source>
        <dbReference type="ARBA" id="ARBA00022576"/>
    </source>
</evidence>
<feature type="domain" description="Aminotransferase class I/classII large" evidence="5">
    <location>
        <begin position="29"/>
        <end position="377"/>
    </location>
</feature>
<organism evidence="6 7">
    <name type="scientific">Shewanella surugensis</name>
    <dbReference type="NCBI Taxonomy" id="212020"/>
    <lineage>
        <taxon>Bacteria</taxon>
        <taxon>Pseudomonadati</taxon>
        <taxon>Pseudomonadota</taxon>
        <taxon>Gammaproteobacteria</taxon>
        <taxon>Alteromonadales</taxon>
        <taxon>Shewanellaceae</taxon>
        <taxon>Shewanella</taxon>
    </lineage>
</organism>
<dbReference type="InterPro" id="IPR004839">
    <property type="entry name" value="Aminotransferase_I/II_large"/>
</dbReference>
<evidence type="ECO:0000256" key="4">
    <source>
        <dbReference type="ARBA" id="ARBA00022898"/>
    </source>
</evidence>
<dbReference type="NCBIfam" id="NF006569">
    <property type="entry name" value="PRK09082.1"/>
    <property type="match status" value="1"/>
</dbReference>
<protein>
    <submittedName>
        <fullName evidence="6">Methionine aminotransferase</fullName>
    </submittedName>
</protein>
<dbReference type="PANTHER" id="PTHR43807">
    <property type="entry name" value="FI04487P"/>
    <property type="match status" value="1"/>
</dbReference>
<dbReference type="GO" id="GO:0008483">
    <property type="term" value="F:transaminase activity"/>
    <property type="evidence" value="ECO:0007669"/>
    <property type="project" value="UniProtKB-KW"/>
</dbReference>
<dbReference type="EMBL" id="JAKIKS010000005">
    <property type="protein sequence ID" value="MCL1123357.1"/>
    <property type="molecule type" value="Genomic_DNA"/>
</dbReference>
<dbReference type="InterPro" id="IPR015424">
    <property type="entry name" value="PyrdxlP-dep_Trfase"/>
</dbReference>
<dbReference type="SUPFAM" id="SSF53383">
    <property type="entry name" value="PLP-dependent transferases"/>
    <property type="match status" value="1"/>
</dbReference>
<accession>A0ABT0L7K2</accession>
<evidence type="ECO:0000313" key="6">
    <source>
        <dbReference type="EMBL" id="MCL1123357.1"/>
    </source>
</evidence>
<dbReference type="Gene3D" id="3.90.1150.10">
    <property type="entry name" value="Aspartate Aminotransferase, domain 1"/>
    <property type="match status" value="1"/>
</dbReference>
<dbReference type="InterPro" id="IPR051326">
    <property type="entry name" value="Kynurenine-oxoglutarate_AT"/>
</dbReference>
<dbReference type="Proteomes" id="UP001203423">
    <property type="component" value="Unassembled WGS sequence"/>
</dbReference>
<dbReference type="PANTHER" id="PTHR43807:SF20">
    <property type="entry name" value="FI04487P"/>
    <property type="match status" value="1"/>
</dbReference>
<name>A0ABT0L7K2_9GAMM</name>
<evidence type="ECO:0000256" key="3">
    <source>
        <dbReference type="ARBA" id="ARBA00022679"/>
    </source>
</evidence>
<gene>
    <name evidence="6" type="ORF">L2764_02385</name>
</gene>